<sequence>MPKKNKSKKSKSSAEEKPAVEKEKTQILPSSASKKLKSGSEIEEIFAGKKRKKPEKASDEGDAHSMPKKTPVKEKDNKVRKANESASGSRPRKKTGDGFTVYTEEELGINKADAGGTRLCPFDCDCCF</sequence>
<evidence type="ECO:0000313" key="3">
    <source>
        <dbReference type="Proteomes" id="UP000249390"/>
    </source>
</evidence>
<evidence type="ECO:0008006" key="4">
    <source>
        <dbReference type="Google" id="ProtNLM"/>
    </source>
</evidence>
<accession>A0A328CZZ4</accession>
<proteinExistence type="predicted"/>
<dbReference type="PANTHER" id="PTHR34066:SF1">
    <property type="entry name" value="DUF1764 FAMILY PROTEIN"/>
    <property type="match status" value="1"/>
</dbReference>
<reference evidence="2 3" key="1">
    <citation type="submission" date="2018-06" db="EMBL/GenBank/DDBJ databases">
        <title>The Genome of Cuscuta australis (Dodder) Provides Insight into the Evolution of Plant Parasitism.</title>
        <authorList>
            <person name="Liu H."/>
        </authorList>
    </citation>
    <scope>NUCLEOTIDE SEQUENCE [LARGE SCALE GENOMIC DNA]</scope>
    <source>
        <strain evidence="3">cv. Yunnan</strain>
        <tissue evidence="2">Vines</tissue>
    </source>
</reference>
<feature type="compositionally biased region" description="Basic residues" evidence="1">
    <location>
        <begin position="1"/>
        <end position="11"/>
    </location>
</feature>
<organism evidence="2 3">
    <name type="scientific">Cuscuta australis</name>
    <dbReference type="NCBI Taxonomy" id="267555"/>
    <lineage>
        <taxon>Eukaryota</taxon>
        <taxon>Viridiplantae</taxon>
        <taxon>Streptophyta</taxon>
        <taxon>Embryophyta</taxon>
        <taxon>Tracheophyta</taxon>
        <taxon>Spermatophyta</taxon>
        <taxon>Magnoliopsida</taxon>
        <taxon>eudicotyledons</taxon>
        <taxon>Gunneridae</taxon>
        <taxon>Pentapetalae</taxon>
        <taxon>asterids</taxon>
        <taxon>lamiids</taxon>
        <taxon>Solanales</taxon>
        <taxon>Convolvulaceae</taxon>
        <taxon>Cuscuteae</taxon>
        <taxon>Cuscuta</taxon>
        <taxon>Cuscuta subgen. Grammica</taxon>
        <taxon>Cuscuta sect. Cleistogrammica</taxon>
    </lineage>
</organism>
<name>A0A328CZZ4_9ASTE</name>
<dbReference type="EMBL" id="NQVE01000215">
    <property type="protein sequence ID" value="RAL37988.1"/>
    <property type="molecule type" value="Genomic_DNA"/>
</dbReference>
<protein>
    <recommendedName>
        <fullName evidence="4">DUF1764 domain-containing protein</fullName>
    </recommendedName>
</protein>
<evidence type="ECO:0000256" key="1">
    <source>
        <dbReference type="SAM" id="MobiDB-lite"/>
    </source>
</evidence>
<evidence type="ECO:0000313" key="2">
    <source>
        <dbReference type="EMBL" id="RAL37988.1"/>
    </source>
</evidence>
<feature type="compositionally biased region" description="Basic and acidic residues" evidence="1">
    <location>
        <begin position="55"/>
        <end position="83"/>
    </location>
</feature>
<keyword evidence="3" id="KW-1185">Reference proteome</keyword>
<comment type="caution">
    <text evidence="2">The sequence shown here is derived from an EMBL/GenBank/DDBJ whole genome shotgun (WGS) entry which is preliminary data.</text>
</comment>
<dbReference type="PANTHER" id="PTHR34066">
    <property type="entry name" value="GROWTH FACTOR 2"/>
    <property type="match status" value="1"/>
</dbReference>
<dbReference type="Proteomes" id="UP000249390">
    <property type="component" value="Unassembled WGS sequence"/>
</dbReference>
<feature type="compositionally biased region" description="Basic and acidic residues" evidence="1">
    <location>
        <begin position="12"/>
        <end position="25"/>
    </location>
</feature>
<dbReference type="InterPro" id="IPR013885">
    <property type="entry name" value="DUF1764_euk"/>
</dbReference>
<dbReference type="AlphaFoldDB" id="A0A328CZZ4"/>
<dbReference type="Pfam" id="PF08576">
    <property type="entry name" value="DUF1764"/>
    <property type="match status" value="1"/>
</dbReference>
<feature type="region of interest" description="Disordered" evidence="1">
    <location>
        <begin position="1"/>
        <end position="99"/>
    </location>
</feature>
<gene>
    <name evidence="2" type="ORF">DM860_000682</name>
</gene>